<organism evidence="2 3">
    <name type="scientific">Bowmanella dokdonensis</name>
    <dbReference type="NCBI Taxonomy" id="751969"/>
    <lineage>
        <taxon>Bacteria</taxon>
        <taxon>Pseudomonadati</taxon>
        <taxon>Pseudomonadota</taxon>
        <taxon>Gammaproteobacteria</taxon>
        <taxon>Alteromonadales</taxon>
        <taxon>Alteromonadaceae</taxon>
        <taxon>Bowmanella</taxon>
    </lineage>
</organism>
<dbReference type="Pfam" id="PF14559">
    <property type="entry name" value="TPR_19"/>
    <property type="match status" value="1"/>
</dbReference>
<dbReference type="AlphaFoldDB" id="A0A939DQB0"/>
<gene>
    <name evidence="2" type="ORF">J0A66_16495</name>
</gene>
<name>A0A939DQB0_9ALTE</name>
<dbReference type="EMBL" id="JAFKCV010000011">
    <property type="protein sequence ID" value="MBN7826837.1"/>
    <property type="molecule type" value="Genomic_DNA"/>
</dbReference>
<dbReference type="RefSeq" id="WP_206574951.1">
    <property type="nucleotide sequence ID" value="NZ_JAFKCV010000011.1"/>
</dbReference>
<feature type="chain" id="PRO_5036998618" evidence="1">
    <location>
        <begin position="23"/>
        <end position="215"/>
    </location>
</feature>
<evidence type="ECO:0000313" key="3">
    <source>
        <dbReference type="Proteomes" id="UP000664654"/>
    </source>
</evidence>
<evidence type="ECO:0000256" key="1">
    <source>
        <dbReference type="SAM" id="SignalP"/>
    </source>
</evidence>
<dbReference type="Gene3D" id="1.25.40.10">
    <property type="entry name" value="Tetratricopeptide repeat domain"/>
    <property type="match status" value="1"/>
</dbReference>
<comment type="caution">
    <text evidence="2">The sequence shown here is derived from an EMBL/GenBank/DDBJ whole genome shotgun (WGS) entry which is preliminary data.</text>
</comment>
<feature type="signal peptide" evidence="1">
    <location>
        <begin position="1"/>
        <end position="22"/>
    </location>
</feature>
<keyword evidence="1" id="KW-0732">Signal</keyword>
<keyword evidence="3" id="KW-1185">Reference proteome</keyword>
<sequence>MKLFPILCAVCWICLGGQYARAGEQITYDQLSVILNLSSAAARSKELKMLQHKAQQSVRDCEHCAKDWLMLGIICRELALTEGGVTALKFARLSRKALTQALRLDRHAGQGSAMAYLGWLYHETPGWPFSFGDDEKAGKLLTQALAQAPDNALVNLAYAQFCFDKQDFDNARRYLDTALQLHKSSEAPGLLNPKMTTLSTKLNSRTDNEIVADRR</sequence>
<dbReference type="Proteomes" id="UP000664654">
    <property type="component" value="Unassembled WGS sequence"/>
</dbReference>
<proteinExistence type="predicted"/>
<accession>A0A939DQB0</accession>
<dbReference type="InterPro" id="IPR011990">
    <property type="entry name" value="TPR-like_helical_dom_sf"/>
</dbReference>
<evidence type="ECO:0000313" key="2">
    <source>
        <dbReference type="EMBL" id="MBN7826837.1"/>
    </source>
</evidence>
<reference evidence="2" key="1">
    <citation type="submission" date="2021-03" db="EMBL/GenBank/DDBJ databases">
        <title>novel species isolated from a fishpond in China.</title>
        <authorList>
            <person name="Lu H."/>
            <person name="Cai Z."/>
        </authorList>
    </citation>
    <scope>NUCLEOTIDE SEQUENCE</scope>
    <source>
        <strain evidence="2">JCM 30855</strain>
    </source>
</reference>
<dbReference type="SUPFAM" id="SSF81901">
    <property type="entry name" value="HCP-like"/>
    <property type="match status" value="1"/>
</dbReference>
<protein>
    <submittedName>
        <fullName evidence="2">Tetratricopeptide repeat protein</fullName>
    </submittedName>
</protein>